<dbReference type="GO" id="GO:0016874">
    <property type="term" value="F:ligase activity"/>
    <property type="evidence" value="ECO:0007669"/>
    <property type="project" value="UniProtKB-KW"/>
</dbReference>
<reference evidence="2" key="1">
    <citation type="submission" date="2023-02" db="EMBL/GenBank/DDBJ databases">
        <title>Complete Genome Sequence of Bacillus cereus sensu lato isolate BC38B from pepper closely related to the Bacillus anthracis clade.</title>
        <authorList>
            <person name="Abdelli M."/>
            <person name="Cerar Kisek T."/>
            <person name="Falaise C."/>
            <person name="Cumont A."/>
            <person name="Giraud M."/>
            <person name="Chatoux J."/>
            <person name="Rogee S."/>
            <person name="Dadvisard M."/>
            <person name="Larigauderie G."/>
            <person name="Raynaud F."/>
            <person name="Godic Torkar K."/>
            <person name="Ramisse V."/>
        </authorList>
    </citation>
    <scope>NUCLEOTIDE SEQUENCE</scope>
    <source>
        <strain evidence="2">BC38B</strain>
        <plasmid evidence="2">p1</plasmid>
    </source>
</reference>
<evidence type="ECO:0000313" key="2">
    <source>
        <dbReference type="EMBL" id="UYW72059.1"/>
    </source>
</evidence>
<dbReference type="Gene3D" id="3.30.470.30">
    <property type="entry name" value="DNA ligase/mRNA capping enzyme"/>
    <property type="match status" value="1"/>
</dbReference>
<feature type="domain" description="RNA ligase" evidence="1">
    <location>
        <begin position="34"/>
        <end position="186"/>
    </location>
</feature>
<geneLocation type="plasmid" evidence="2 3">
    <name>p1</name>
</geneLocation>
<keyword evidence="2" id="KW-0436">Ligase</keyword>
<protein>
    <submittedName>
        <fullName evidence="2">RNA ligase family protein</fullName>
    </submittedName>
</protein>
<dbReference type="Proteomes" id="UP001163707">
    <property type="component" value="Plasmid p1"/>
</dbReference>
<keyword evidence="2" id="KW-0614">Plasmid</keyword>
<gene>
    <name evidence="2" type="ORF">OK229_28965</name>
</gene>
<name>A0AAE9PHZ0_BACCE</name>
<accession>A0AAE9PHZ0</accession>
<dbReference type="AlphaFoldDB" id="A0AAE9PHZ0"/>
<organism evidence="2 3">
    <name type="scientific">Bacillus cereus</name>
    <dbReference type="NCBI Taxonomy" id="1396"/>
    <lineage>
        <taxon>Bacteria</taxon>
        <taxon>Bacillati</taxon>
        <taxon>Bacillota</taxon>
        <taxon>Bacilli</taxon>
        <taxon>Bacillales</taxon>
        <taxon>Bacillaceae</taxon>
        <taxon>Bacillus</taxon>
        <taxon>Bacillus cereus group</taxon>
    </lineage>
</organism>
<dbReference type="PANTHER" id="PTHR43883">
    <property type="entry name" value="SLR0207 PROTEIN"/>
    <property type="match status" value="1"/>
</dbReference>
<dbReference type="InterPro" id="IPR021122">
    <property type="entry name" value="RNA_ligase_dom_REL/Rnl2"/>
</dbReference>
<evidence type="ECO:0000313" key="3">
    <source>
        <dbReference type="Proteomes" id="UP001163707"/>
    </source>
</evidence>
<sequence length="210" mass="24477">MLVKYPRTLHVPWSIGITSDDRVLQNMDGFQNQEVVVLEKLDGENTSLYKDAMHARSLSSMHHPSRTWVKTLQGSIGYRIPEGWRICGENVYACHSIHYTELTSYFYVFSIWNEKNECLSWDETVVWCEKLGLVHVPVLYRGPYNEKAIRSCYSGKSIFGGIQEGYVLRFTETFHYDDFSQSVGKFVRKDHVQTNKHWMTQTVIPNRLAK</sequence>
<dbReference type="SUPFAM" id="SSF56091">
    <property type="entry name" value="DNA ligase/mRNA capping enzyme, catalytic domain"/>
    <property type="match status" value="1"/>
</dbReference>
<evidence type="ECO:0000259" key="1">
    <source>
        <dbReference type="Pfam" id="PF09414"/>
    </source>
</evidence>
<dbReference type="EMBL" id="CP109873">
    <property type="protein sequence ID" value="UYW72059.1"/>
    <property type="molecule type" value="Genomic_DNA"/>
</dbReference>
<dbReference type="RefSeq" id="WP_171856574.1">
    <property type="nucleotide sequence ID" value="NZ_CP053657.2"/>
</dbReference>
<dbReference type="Pfam" id="PF09414">
    <property type="entry name" value="RNA_ligase"/>
    <property type="match status" value="1"/>
</dbReference>
<dbReference type="PANTHER" id="PTHR43883:SF1">
    <property type="entry name" value="GLUCONOKINASE"/>
    <property type="match status" value="1"/>
</dbReference>
<dbReference type="InterPro" id="IPR052732">
    <property type="entry name" value="Cell-binding_unc_protein"/>
</dbReference>
<proteinExistence type="predicted"/>